<reference evidence="5 6" key="1">
    <citation type="journal article" date="2021" name="Commun. Biol.">
        <title>The genome of Shorea leprosula (Dipterocarpaceae) highlights the ecological relevance of drought in aseasonal tropical rainforests.</title>
        <authorList>
            <person name="Ng K.K.S."/>
            <person name="Kobayashi M.J."/>
            <person name="Fawcett J.A."/>
            <person name="Hatakeyama M."/>
            <person name="Paape T."/>
            <person name="Ng C.H."/>
            <person name="Ang C.C."/>
            <person name="Tnah L.H."/>
            <person name="Lee C.T."/>
            <person name="Nishiyama T."/>
            <person name="Sese J."/>
            <person name="O'Brien M.J."/>
            <person name="Copetti D."/>
            <person name="Mohd Noor M.I."/>
            <person name="Ong R.C."/>
            <person name="Putra M."/>
            <person name="Sireger I.Z."/>
            <person name="Indrioko S."/>
            <person name="Kosugi Y."/>
            <person name="Izuno A."/>
            <person name="Isagi Y."/>
            <person name="Lee S.L."/>
            <person name="Shimizu K.K."/>
        </authorList>
    </citation>
    <scope>NUCLEOTIDE SEQUENCE [LARGE SCALE GENOMIC DNA]</scope>
    <source>
        <strain evidence="5">214</strain>
    </source>
</reference>
<dbReference type="InterPro" id="IPR003613">
    <property type="entry name" value="Ubox_domain"/>
</dbReference>
<evidence type="ECO:0000256" key="2">
    <source>
        <dbReference type="ARBA" id="ARBA00022679"/>
    </source>
</evidence>
<dbReference type="SUPFAM" id="SSF57850">
    <property type="entry name" value="RING/U-box"/>
    <property type="match status" value="1"/>
</dbReference>
<gene>
    <name evidence="5" type="ORF">SLEP1_g23713</name>
</gene>
<dbReference type="EMBL" id="BPVZ01000036">
    <property type="protein sequence ID" value="GKV12588.1"/>
    <property type="molecule type" value="Genomic_DNA"/>
</dbReference>
<dbReference type="GO" id="GO:0016567">
    <property type="term" value="P:protein ubiquitination"/>
    <property type="evidence" value="ECO:0007669"/>
    <property type="project" value="InterPro"/>
</dbReference>
<name>A0AAV5JMJ7_9ROSI</name>
<evidence type="ECO:0000259" key="4">
    <source>
        <dbReference type="PROSITE" id="PS51698"/>
    </source>
</evidence>
<dbReference type="Proteomes" id="UP001054252">
    <property type="component" value="Unassembled WGS sequence"/>
</dbReference>
<dbReference type="PROSITE" id="PS51698">
    <property type="entry name" value="U_BOX"/>
    <property type="match status" value="1"/>
</dbReference>
<dbReference type="Gene3D" id="3.30.40.10">
    <property type="entry name" value="Zinc/RING finger domain, C3HC4 (zinc finger)"/>
    <property type="match status" value="1"/>
</dbReference>
<dbReference type="InterPro" id="IPR013083">
    <property type="entry name" value="Znf_RING/FYVE/PHD"/>
</dbReference>
<dbReference type="PANTHER" id="PTHR47446">
    <property type="entry name" value="RING-TYPE E3 UBIQUITIN TRANSFERASE"/>
    <property type="match status" value="1"/>
</dbReference>
<organism evidence="5 6">
    <name type="scientific">Rubroshorea leprosula</name>
    <dbReference type="NCBI Taxonomy" id="152421"/>
    <lineage>
        <taxon>Eukaryota</taxon>
        <taxon>Viridiplantae</taxon>
        <taxon>Streptophyta</taxon>
        <taxon>Embryophyta</taxon>
        <taxon>Tracheophyta</taxon>
        <taxon>Spermatophyta</taxon>
        <taxon>Magnoliopsida</taxon>
        <taxon>eudicotyledons</taxon>
        <taxon>Gunneridae</taxon>
        <taxon>Pentapetalae</taxon>
        <taxon>rosids</taxon>
        <taxon>malvids</taxon>
        <taxon>Malvales</taxon>
        <taxon>Dipterocarpaceae</taxon>
        <taxon>Rubroshorea</taxon>
    </lineage>
</organism>
<protein>
    <recommendedName>
        <fullName evidence="4">U-box domain-containing protein</fullName>
    </recommendedName>
</protein>
<evidence type="ECO:0000256" key="3">
    <source>
        <dbReference type="ARBA" id="ARBA00022786"/>
    </source>
</evidence>
<dbReference type="Pfam" id="PF04564">
    <property type="entry name" value="U-box"/>
    <property type="match status" value="1"/>
</dbReference>
<comment type="caution">
    <text evidence="5">The sequence shown here is derived from an EMBL/GenBank/DDBJ whole genome shotgun (WGS) entry which is preliminary data.</text>
</comment>
<feature type="domain" description="U-box" evidence="4">
    <location>
        <begin position="138"/>
        <end position="177"/>
    </location>
</feature>
<evidence type="ECO:0000313" key="6">
    <source>
        <dbReference type="Proteomes" id="UP001054252"/>
    </source>
</evidence>
<dbReference type="PANTHER" id="PTHR47446:SF2">
    <property type="entry name" value="RING-TYPE E3 UBIQUITIN TRANSFERASE"/>
    <property type="match status" value="1"/>
</dbReference>
<dbReference type="InterPro" id="IPR052858">
    <property type="entry name" value="E3_ubiquitin-ligase_LIN"/>
</dbReference>
<keyword evidence="3" id="KW-0833">Ubl conjugation pathway</keyword>
<dbReference type="AlphaFoldDB" id="A0AAV5JMJ7"/>
<proteinExistence type="predicted"/>
<comment type="pathway">
    <text evidence="1">Protein modification; protein ubiquitination.</text>
</comment>
<keyword evidence="2" id="KW-0808">Transferase</keyword>
<sequence>MVSKKLFDDVFRRSHKPGYDVNSGNFDAYYDRSSDGSADVKQTLTYSSVAIKQPNQDIEQCSSESGQDDAFFHEDGISSTAKEKWRIPLVHLLQEKDVHEKDKSSEAFSTWQTTAGDAHMSQLHETYAYFAGAAYFSSIPVDFICPLTGKLFEDPVTLETGQNFEKTAIKEWFDGGK</sequence>
<accession>A0AAV5JMJ7</accession>
<evidence type="ECO:0000313" key="5">
    <source>
        <dbReference type="EMBL" id="GKV12588.1"/>
    </source>
</evidence>
<evidence type="ECO:0000256" key="1">
    <source>
        <dbReference type="ARBA" id="ARBA00004906"/>
    </source>
</evidence>
<keyword evidence="6" id="KW-1185">Reference proteome</keyword>
<dbReference type="GO" id="GO:0004842">
    <property type="term" value="F:ubiquitin-protein transferase activity"/>
    <property type="evidence" value="ECO:0007669"/>
    <property type="project" value="InterPro"/>
</dbReference>